<name>A0A8S5QVQ7_9CAUD</name>
<sequence length="49" mass="5971">MFIFHSLGTEIVKILTNIQVELGIRETRLTFLYSERTYFTISMFFFRIF</sequence>
<organism evidence="1">
    <name type="scientific">Caudovirales sp. ctmZz45</name>
    <dbReference type="NCBI Taxonomy" id="2826784"/>
    <lineage>
        <taxon>Viruses</taxon>
        <taxon>Duplodnaviria</taxon>
        <taxon>Heunggongvirae</taxon>
        <taxon>Uroviricota</taxon>
        <taxon>Caudoviricetes</taxon>
    </lineage>
</organism>
<proteinExistence type="predicted"/>
<protein>
    <submittedName>
        <fullName evidence="1">Uncharacterized protein</fullName>
    </submittedName>
</protein>
<reference evidence="1" key="1">
    <citation type="journal article" date="2021" name="Proc. Natl. Acad. Sci. U.S.A.">
        <title>A Catalog of Tens of Thousands of Viruses from Human Metagenomes Reveals Hidden Associations with Chronic Diseases.</title>
        <authorList>
            <person name="Tisza M.J."/>
            <person name="Buck C.B."/>
        </authorList>
    </citation>
    <scope>NUCLEOTIDE SEQUENCE</scope>
    <source>
        <strain evidence="1">CtmZz45</strain>
    </source>
</reference>
<evidence type="ECO:0000313" key="1">
    <source>
        <dbReference type="EMBL" id="DAE22740.1"/>
    </source>
</evidence>
<dbReference type="EMBL" id="BK015738">
    <property type="protein sequence ID" value="DAE22740.1"/>
    <property type="molecule type" value="Genomic_DNA"/>
</dbReference>
<accession>A0A8S5QVQ7</accession>